<dbReference type="CDD" id="cd02236">
    <property type="entry name" value="cupin_CV2614-like"/>
    <property type="match status" value="1"/>
</dbReference>
<dbReference type="Gene3D" id="2.60.120.10">
    <property type="entry name" value="Jelly Rolls"/>
    <property type="match status" value="1"/>
</dbReference>
<accession>A0A6M0CUL1</accession>
<dbReference type="InterPro" id="IPR014710">
    <property type="entry name" value="RmlC-like_jellyroll"/>
</dbReference>
<organism evidence="1 2">
    <name type="scientific">Pseudomonas brassicae</name>
    <dbReference type="NCBI Taxonomy" id="2708063"/>
    <lineage>
        <taxon>Bacteria</taxon>
        <taxon>Pseudomonadati</taxon>
        <taxon>Pseudomonadota</taxon>
        <taxon>Gammaproteobacteria</taxon>
        <taxon>Pseudomonadales</taxon>
        <taxon>Pseudomonadaceae</taxon>
        <taxon>Pseudomonas</taxon>
    </lineage>
</organism>
<dbReference type="InterPro" id="IPR011051">
    <property type="entry name" value="RmlC_Cupin_sf"/>
</dbReference>
<sequence>MHPEILLRTTASWEGTPYQRYPEGPLELTLQRVRLAPHTAVHWHMHPCPIIGYVVAGEIWVQMKDSDQQRCFGQGTAIAETVDLVHRGVTGDLPAELLMFCAGSVGVAVTIEADQAP</sequence>
<evidence type="ECO:0008006" key="3">
    <source>
        <dbReference type="Google" id="ProtNLM"/>
    </source>
</evidence>
<dbReference type="SUPFAM" id="SSF51182">
    <property type="entry name" value="RmlC-like cupins"/>
    <property type="match status" value="1"/>
</dbReference>
<reference evidence="1 2" key="1">
    <citation type="submission" date="2020-02" db="EMBL/GenBank/DDBJ databases">
        <title>Broccoli isolated Pseudomonas sp.</title>
        <authorList>
            <person name="Fujikawa T."/>
            <person name="Sawada H."/>
        </authorList>
    </citation>
    <scope>NUCLEOTIDE SEQUENCE [LARGE SCALE GENOMIC DNA]</scope>
    <source>
        <strain evidence="1 2">MAFF212428</strain>
    </source>
</reference>
<dbReference type="Proteomes" id="UP000480410">
    <property type="component" value="Unassembled WGS sequence"/>
</dbReference>
<evidence type="ECO:0000313" key="1">
    <source>
        <dbReference type="EMBL" id="NER58827.1"/>
    </source>
</evidence>
<dbReference type="AlphaFoldDB" id="A0A6M0CUL1"/>
<protein>
    <recommendedName>
        <fullName evidence="3">Cupin domain-containing protein</fullName>
    </recommendedName>
</protein>
<proteinExistence type="predicted"/>
<gene>
    <name evidence="1" type="ORF">G3435_00280</name>
</gene>
<name>A0A6M0CUL1_9PSED</name>
<evidence type="ECO:0000313" key="2">
    <source>
        <dbReference type="Proteomes" id="UP000480410"/>
    </source>
</evidence>
<dbReference type="EMBL" id="JAAHBV010000007">
    <property type="protein sequence ID" value="NER58827.1"/>
    <property type="molecule type" value="Genomic_DNA"/>
</dbReference>
<comment type="caution">
    <text evidence="1">The sequence shown here is derived from an EMBL/GenBank/DDBJ whole genome shotgun (WGS) entry which is preliminary data.</text>
</comment>